<reference evidence="10 11" key="1">
    <citation type="submission" date="2017-09" db="EMBL/GenBank/DDBJ databases">
        <authorList>
            <person name="Lee N."/>
            <person name="Cho B.-K."/>
        </authorList>
    </citation>
    <scope>NUCLEOTIDE SEQUENCE [LARGE SCALE GENOMIC DNA]</scope>
    <source>
        <strain evidence="10 11">ATCC 12853</strain>
    </source>
</reference>
<feature type="region of interest" description="Disordered" evidence="8">
    <location>
        <begin position="1"/>
        <end position="23"/>
    </location>
</feature>
<evidence type="ECO:0000259" key="9">
    <source>
        <dbReference type="PROSITE" id="PS50928"/>
    </source>
</evidence>
<evidence type="ECO:0000256" key="3">
    <source>
        <dbReference type="ARBA" id="ARBA00022475"/>
    </source>
</evidence>
<keyword evidence="2 7" id="KW-0813">Transport</keyword>
<keyword evidence="3" id="KW-1003">Cell membrane</keyword>
<feature type="transmembrane region" description="Helical" evidence="7">
    <location>
        <begin position="164"/>
        <end position="185"/>
    </location>
</feature>
<evidence type="ECO:0000256" key="4">
    <source>
        <dbReference type="ARBA" id="ARBA00022692"/>
    </source>
</evidence>
<evidence type="ECO:0000256" key="6">
    <source>
        <dbReference type="ARBA" id="ARBA00023136"/>
    </source>
</evidence>
<gene>
    <name evidence="10" type="ORF">CP970_37960</name>
</gene>
<dbReference type="AlphaFoldDB" id="A0A5J6GNG8"/>
<dbReference type="PANTHER" id="PTHR43744">
    <property type="entry name" value="ABC TRANSPORTER PERMEASE PROTEIN MG189-RELATED-RELATED"/>
    <property type="match status" value="1"/>
</dbReference>
<keyword evidence="11" id="KW-1185">Reference proteome</keyword>
<evidence type="ECO:0000256" key="5">
    <source>
        <dbReference type="ARBA" id="ARBA00022989"/>
    </source>
</evidence>
<dbReference type="PANTHER" id="PTHR43744:SF12">
    <property type="entry name" value="ABC TRANSPORTER PERMEASE PROTEIN MG189-RELATED"/>
    <property type="match status" value="1"/>
</dbReference>
<organism evidence="10 11">
    <name type="scientific">Streptomyces kanamyceticus</name>
    <dbReference type="NCBI Taxonomy" id="1967"/>
    <lineage>
        <taxon>Bacteria</taxon>
        <taxon>Bacillati</taxon>
        <taxon>Actinomycetota</taxon>
        <taxon>Actinomycetes</taxon>
        <taxon>Kitasatosporales</taxon>
        <taxon>Streptomycetaceae</taxon>
        <taxon>Streptomyces</taxon>
    </lineage>
</organism>
<dbReference type="Pfam" id="PF00528">
    <property type="entry name" value="BPD_transp_1"/>
    <property type="match status" value="1"/>
</dbReference>
<evidence type="ECO:0000256" key="8">
    <source>
        <dbReference type="SAM" id="MobiDB-lite"/>
    </source>
</evidence>
<comment type="similarity">
    <text evidence="7">Belongs to the binding-protein-dependent transport system permease family.</text>
</comment>
<evidence type="ECO:0000313" key="11">
    <source>
        <dbReference type="Proteomes" id="UP000325529"/>
    </source>
</evidence>
<name>A0A5J6GNG8_STRKN</name>
<dbReference type="RefSeq" id="WP_150494490.1">
    <property type="nucleotide sequence ID" value="NZ_CP023699.1"/>
</dbReference>
<dbReference type="PROSITE" id="PS50928">
    <property type="entry name" value="ABC_TM1"/>
    <property type="match status" value="1"/>
</dbReference>
<protein>
    <submittedName>
        <fullName evidence="10">Carbohydrate ABC transporter permease</fullName>
    </submittedName>
</protein>
<feature type="transmembrane region" description="Helical" evidence="7">
    <location>
        <begin position="130"/>
        <end position="152"/>
    </location>
</feature>
<dbReference type="GO" id="GO:0055085">
    <property type="term" value="P:transmembrane transport"/>
    <property type="evidence" value="ECO:0007669"/>
    <property type="project" value="InterPro"/>
</dbReference>
<keyword evidence="6 7" id="KW-0472">Membrane</keyword>
<sequence length="301" mass="32210">MSAAVTRASSTAGAKGGTKAGAKRDTTATSRGVVLAVLLISTAYFLFPLWWLLVSVTKPFGRQFSGSGLWFDGFGLFDNLSRLTAQNDGIFWRWMLNSVLYCGVGALVGTLLSAMAGYLLAKYEFRGKGLLFGTVLAAVLVPKILFTLPLYLMFSGVGLINNPLAVLLPSVVSPFGVYLARIFAAQSVPDEVIEAGRLDGAGEFRIFRTIGVPMMLPALVTIFLFQFVDIWNNYLLPAMVLGDDELQPVTVGLVGWNASHGVAVPAPLVVIGSLISVIPLIIAFVALQRFWRAGMTAGAVK</sequence>
<evidence type="ECO:0000256" key="1">
    <source>
        <dbReference type="ARBA" id="ARBA00004651"/>
    </source>
</evidence>
<dbReference type="InterPro" id="IPR035906">
    <property type="entry name" value="MetI-like_sf"/>
</dbReference>
<feature type="transmembrane region" description="Helical" evidence="7">
    <location>
        <begin position="33"/>
        <end position="53"/>
    </location>
</feature>
<evidence type="ECO:0000256" key="2">
    <source>
        <dbReference type="ARBA" id="ARBA00022448"/>
    </source>
</evidence>
<feature type="transmembrane region" description="Helical" evidence="7">
    <location>
        <begin position="266"/>
        <end position="287"/>
    </location>
</feature>
<accession>A0A5J6GNG8</accession>
<dbReference type="EMBL" id="CP023699">
    <property type="protein sequence ID" value="QEU95942.1"/>
    <property type="molecule type" value="Genomic_DNA"/>
</dbReference>
<keyword evidence="4 7" id="KW-0812">Transmembrane</keyword>
<dbReference type="CDD" id="cd06261">
    <property type="entry name" value="TM_PBP2"/>
    <property type="match status" value="1"/>
</dbReference>
<feature type="transmembrane region" description="Helical" evidence="7">
    <location>
        <begin position="98"/>
        <end position="121"/>
    </location>
</feature>
<dbReference type="SUPFAM" id="SSF161098">
    <property type="entry name" value="MetI-like"/>
    <property type="match status" value="1"/>
</dbReference>
<dbReference type="Gene3D" id="1.10.3720.10">
    <property type="entry name" value="MetI-like"/>
    <property type="match status" value="1"/>
</dbReference>
<dbReference type="InterPro" id="IPR000515">
    <property type="entry name" value="MetI-like"/>
</dbReference>
<feature type="transmembrane region" description="Helical" evidence="7">
    <location>
        <begin position="206"/>
        <end position="228"/>
    </location>
</feature>
<dbReference type="Proteomes" id="UP000325529">
    <property type="component" value="Chromosome"/>
</dbReference>
<keyword evidence="5 7" id="KW-1133">Transmembrane helix</keyword>
<feature type="compositionally biased region" description="Low complexity" evidence="8">
    <location>
        <begin position="1"/>
        <end position="13"/>
    </location>
</feature>
<feature type="domain" description="ABC transmembrane type-1" evidence="9">
    <location>
        <begin position="95"/>
        <end position="286"/>
    </location>
</feature>
<evidence type="ECO:0000313" key="10">
    <source>
        <dbReference type="EMBL" id="QEU95942.1"/>
    </source>
</evidence>
<dbReference type="GO" id="GO:0005886">
    <property type="term" value="C:plasma membrane"/>
    <property type="evidence" value="ECO:0007669"/>
    <property type="project" value="UniProtKB-SubCell"/>
</dbReference>
<proteinExistence type="inferred from homology"/>
<comment type="subcellular location">
    <subcellularLocation>
        <location evidence="1 7">Cell membrane</location>
        <topology evidence="1 7">Multi-pass membrane protein</topology>
    </subcellularLocation>
</comment>
<dbReference type="KEGG" id="ska:CP970_37960"/>
<evidence type="ECO:0000256" key="7">
    <source>
        <dbReference type="RuleBase" id="RU363032"/>
    </source>
</evidence>